<feature type="compositionally biased region" description="Basic and acidic residues" evidence="1">
    <location>
        <begin position="94"/>
        <end position="103"/>
    </location>
</feature>
<protein>
    <submittedName>
        <fullName evidence="3">Uncharacterized protein</fullName>
    </submittedName>
</protein>
<dbReference type="Proteomes" id="UP000027073">
    <property type="component" value="Unassembled WGS sequence"/>
</dbReference>
<feature type="chain" id="PRO_5001642204" evidence="2">
    <location>
        <begin position="22"/>
        <end position="119"/>
    </location>
</feature>
<evidence type="ECO:0000256" key="1">
    <source>
        <dbReference type="SAM" id="MobiDB-lite"/>
    </source>
</evidence>
<evidence type="ECO:0000313" key="3">
    <source>
        <dbReference type="EMBL" id="KDQ27559.1"/>
    </source>
</evidence>
<name>A0A067NI75_PLEO1</name>
<dbReference type="EMBL" id="KL198008">
    <property type="protein sequence ID" value="KDQ27559.1"/>
    <property type="molecule type" value="Genomic_DNA"/>
</dbReference>
<evidence type="ECO:0000256" key="2">
    <source>
        <dbReference type="SAM" id="SignalP"/>
    </source>
</evidence>
<feature type="region of interest" description="Disordered" evidence="1">
    <location>
        <begin position="50"/>
        <end position="119"/>
    </location>
</feature>
<organism evidence="3 4">
    <name type="scientific">Pleurotus ostreatus (strain PC15)</name>
    <name type="common">Oyster mushroom</name>
    <dbReference type="NCBI Taxonomy" id="1137138"/>
    <lineage>
        <taxon>Eukaryota</taxon>
        <taxon>Fungi</taxon>
        <taxon>Dikarya</taxon>
        <taxon>Basidiomycota</taxon>
        <taxon>Agaricomycotina</taxon>
        <taxon>Agaricomycetes</taxon>
        <taxon>Agaricomycetidae</taxon>
        <taxon>Agaricales</taxon>
        <taxon>Pleurotineae</taxon>
        <taxon>Pleurotaceae</taxon>
        <taxon>Pleurotus</taxon>
    </lineage>
</organism>
<accession>A0A067NI75</accession>
<proteinExistence type="predicted"/>
<feature type="signal peptide" evidence="2">
    <location>
        <begin position="1"/>
        <end position="21"/>
    </location>
</feature>
<reference evidence="4" key="1">
    <citation type="journal article" date="2014" name="Proc. Natl. Acad. Sci. U.S.A.">
        <title>Extensive sampling of basidiomycete genomes demonstrates inadequacy of the white-rot/brown-rot paradigm for wood decay fungi.</title>
        <authorList>
            <person name="Riley R."/>
            <person name="Salamov A.A."/>
            <person name="Brown D.W."/>
            <person name="Nagy L.G."/>
            <person name="Floudas D."/>
            <person name="Held B.W."/>
            <person name="Levasseur A."/>
            <person name="Lombard V."/>
            <person name="Morin E."/>
            <person name="Otillar R."/>
            <person name="Lindquist E.A."/>
            <person name="Sun H."/>
            <person name="LaButti K.M."/>
            <person name="Schmutz J."/>
            <person name="Jabbour D."/>
            <person name="Luo H."/>
            <person name="Baker S.E."/>
            <person name="Pisabarro A.G."/>
            <person name="Walton J.D."/>
            <person name="Blanchette R.A."/>
            <person name="Henrissat B."/>
            <person name="Martin F."/>
            <person name="Cullen D."/>
            <person name="Hibbett D.S."/>
            <person name="Grigoriev I.V."/>
        </authorList>
    </citation>
    <scope>NUCLEOTIDE SEQUENCE [LARGE SCALE GENOMIC DNA]</scope>
    <source>
        <strain evidence="4">PC15</strain>
    </source>
</reference>
<dbReference type="VEuPathDB" id="FungiDB:PLEOSDRAFT_1104242"/>
<evidence type="ECO:0000313" key="4">
    <source>
        <dbReference type="Proteomes" id="UP000027073"/>
    </source>
</evidence>
<keyword evidence="2" id="KW-0732">Signal</keyword>
<dbReference type="AlphaFoldDB" id="A0A067NI75"/>
<gene>
    <name evidence="3" type="ORF">PLEOSDRAFT_1104242</name>
</gene>
<dbReference type="HOGENOM" id="CLU_2062464_0_0_1"/>
<sequence length="119" mass="12542">MRTQILISAVVLLSWGSTASASAYPRAATRVVQIGGRGDEFCTGVHDAAGGDPCEVAKPAPIPQPSSTYADDSEPTPSRVPEDSTKIPGGVVKETQKEEEWVGKGKMQSRGSLELKKDS</sequence>
<dbReference type="InParanoid" id="A0A067NI75"/>